<proteinExistence type="predicted"/>
<dbReference type="STRING" id="312017.I7M0A7"/>
<dbReference type="Pfam" id="PF00069">
    <property type="entry name" value="Pkinase"/>
    <property type="match status" value="1"/>
</dbReference>
<organism evidence="9 10">
    <name type="scientific">Tetrahymena thermophila (strain SB210)</name>
    <dbReference type="NCBI Taxonomy" id="312017"/>
    <lineage>
        <taxon>Eukaryota</taxon>
        <taxon>Sar</taxon>
        <taxon>Alveolata</taxon>
        <taxon>Ciliophora</taxon>
        <taxon>Intramacronucleata</taxon>
        <taxon>Oligohymenophorea</taxon>
        <taxon>Hymenostomatida</taxon>
        <taxon>Tetrahymenina</taxon>
        <taxon>Tetrahymenidae</taxon>
        <taxon>Tetrahymena</taxon>
    </lineage>
</organism>
<dbReference type="GO" id="GO:0016020">
    <property type="term" value="C:membrane"/>
    <property type="evidence" value="ECO:0007669"/>
    <property type="project" value="TreeGrafter"/>
</dbReference>
<keyword evidence="2" id="KW-0808">Transferase</keyword>
<dbReference type="OrthoDB" id="6513151at2759"/>
<dbReference type="GO" id="GO:0004674">
    <property type="term" value="F:protein serine/threonine kinase activity"/>
    <property type="evidence" value="ECO:0007669"/>
    <property type="project" value="InterPro"/>
</dbReference>
<keyword evidence="4 9" id="KW-0418">Kinase</keyword>
<dbReference type="Proteomes" id="UP000009168">
    <property type="component" value="Unassembled WGS sequence"/>
</dbReference>
<evidence type="ECO:0000256" key="3">
    <source>
        <dbReference type="ARBA" id="ARBA00022741"/>
    </source>
</evidence>
<keyword evidence="5 6" id="KW-0067">ATP-binding</keyword>
<dbReference type="PROSITE" id="PS00108">
    <property type="entry name" value="PROTEIN_KINASE_ST"/>
    <property type="match status" value="1"/>
</dbReference>
<dbReference type="SUPFAM" id="SSF56112">
    <property type="entry name" value="Protein kinase-like (PK-like)"/>
    <property type="match status" value="1"/>
</dbReference>
<name>I7M0A7_TETTS</name>
<dbReference type="InterPro" id="IPR000719">
    <property type="entry name" value="Prot_kinase_dom"/>
</dbReference>
<sequence>MNGVNSPNFKQNIQQEEDGNQQVKREEAKRKSFTSVQGYTLHEILGKGSFGQVFKATKNNKVYAIKMIDKPLIRKKNLQKYVNNEVKVMRELKNQNTVRLYEAFEDKDILYLVMEYCNQGTLFNYILKNKPEETECVRIFVQILKGFIEIHEKHILHRDLKPSNIFIKDGVFKIADFGLAKPKALGSSYCGTSYFMAPEILQKKLHDYKVDLWSMGVILFFMIFREYPFKNSAKLLDEIQQKTNPYFDPYKCLKHPKNTQCSPNLLELFKRIFVIDPTKRISFKELYDTDLFSGYFSANELRHSSRIYQDLEKKPPQNQENEENNDEEEDEEEEHPKEEMTKTKTSKFKPSKASEAQFQSLNNIQQQTEGGQQTSSKNTINQQIGAAVTTQYVNGDSENKLSEQIISLDTKNQKNNQNSQSNNMNKSIRTNLTFEYKEVKINMSNQQIQLQSNDSRFDHDELEINNDESPQIQLKNIKMYQNNHQFGPKAFQELYTLPNSKTKNYDEMDSIPNAPSSFQVNNLSHNSLQNFAQQIENGNGNATTGQQFSSSKSVQIASKYGKTKENVAEENEDEEQSVGEKKQEDNESQPISFPEKEEVSNDSNMKKMPIRKAPSMHMNMVDQAVKDKLRKQIIEECEQVFESHAQIYLYEIGIYSILGDTVDSLNVLNLGSSTQSLINYLLSKLLLFFATNLYNSLQNTANIFNLQYFNQFASSPTSQLLKGKITRDIEQWSMKFSLFYYGIDYEQDIQSAEVRKVVTEELIETDFDTQLKIPIRLVLDLIFKASYKMGRTCTNPLQSSAILRTSLYILLSMLINNIFDKNKVKDYLIYYFQDPKNIGATQIDFVNFSLWTAQASKEILLEQIHHLIKVFFGEKKLQILKTRL</sequence>
<dbReference type="PROSITE" id="PS50011">
    <property type="entry name" value="PROTEIN_KINASE_DOM"/>
    <property type="match status" value="1"/>
</dbReference>
<accession>I7M0A7</accession>
<dbReference type="InterPro" id="IPR011009">
    <property type="entry name" value="Kinase-like_dom_sf"/>
</dbReference>
<dbReference type="PROSITE" id="PS00107">
    <property type="entry name" value="PROTEIN_KINASE_ATP"/>
    <property type="match status" value="1"/>
</dbReference>
<dbReference type="PANTHER" id="PTHR24348:SF22">
    <property type="entry name" value="NON-SPECIFIC SERINE_THREONINE PROTEIN KINASE"/>
    <property type="match status" value="1"/>
</dbReference>
<dbReference type="Gene3D" id="3.30.200.20">
    <property type="entry name" value="Phosphorylase Kinase, domain 1"/>
    <property type="match status" value="1"/>
</dbReference>
<dbReference type="InterPro" id="IPR008271">
    <property type="entry name" value="Ser/Thr_kinase_AS"/>
</dbReference>
<dbReference type="GO" id="GO:0010506">
    <property type="term" value="P:regulation of autophagy"/>
    <property type="evidence" value="ECO:0007669"/>
    <property type="project" value="InterPro"/>
</dbReference>
<dbReference type="GO" id="GO:0005776">
    <property type="term" value="C:autophagosome"/>
    <property type="evidence" value="ECO:0007669"/>
    <property type="project" value="TreeGrafter"/>
</dbReference>
<feature type="binding site" evidence="6">
    <location>
        <position position="75"/>
    </location>
    <ligand>
        <name>ATP</name>
        <dbReference type="ChEBI" id="CHEBI:30616"/>
    </ligand>
</feature>
<dbReference type="GO" id="GO:0000045">
    <property type="term" value="P:autophagosome assembly"/>
    <property type="evidence" value="ECO:0007669"/>
    <property type="project" value="TreeGrafter"/>
</dbReference>
<dbReference type="PANTHER" id="PTHR24348">
    <property type="entry name" value="SERINE/THREONINE-PROTEIN KINASE UNC-51-RELATED"/>
    <property type="match status" value="1"/>
</dbReference>
<dbReference type="FunFam" id="1.10.510.10:FF:000571">
    <property type="entry name" value="Maternal embryonic leucine zipper kinase"/>
    <property type="match status" value="1"/>
</dbReference>
<evidence type="ECO:0000256" key="6">
    <source>
        <dbReference type="PROSITE-ProRule" id="PRU10141"/>
    </source>
</evidence>
<evidence type="ECO:0000256" key="5">
    <source>
        <dbReference type="ARBA" id="ARBA00022840"/>
    </source>
</evidence>
<feature type="compositionally biased region" description="Acidic residues" evidence="7">
    <location>
        <begin position="320"/>
        <end position="333"/>
    </location>
</feature>
<dbReference type="GO" id="GO:0005829">
    <property type="term" value="C:cytosol"/>
    <property type="evidence" value="ECO:0007669"/>
    <property type="project" value="TreeGrafter"/>
</dbReference>
<feature type="region of interest" description="Disordered" evidence="7">
    <location>
        <begin position="308"/>
        <end position="356"/>
    </location>
</feature>
<evidence type="ECO:0000256" key="7">
    <source>
        <dbReference type="SAM" id="MobiDB-lite"/>
    </source>
</evidence>
<dbReference type="KEGG" id="tet:TTHERM_00548280"/>
<dbReference type="AlphaFoldDB" id="I7M0A7"/>
<reference evidence="10" key="1">
    <citation type="journal article" date="2006" name="PLoS Biol.">
        <title>Macronuclear genome sequence of the ciliate Tetrahymena thermophila, a model eukaryote.</title>
        <authorList>
            <person name="Eisen J.A."/>
            <person name="Coyne R.S."/>
            <person name="Wu M."/>
            <person name="Wu D."/>
            <person name="Thiagarajan M."/>
            <person name="Wortman J.R."/>
            <person name="Badger J.H."/>
            <person name="Ren Q."/>
            <person name="Amedeo P."/>
            <person name="Jones K.M."/>
            <person name="Tallon L.J."/>
            <person name="Delcher A.L."/>
            <person name="Salzberg S.L."/>
            <person name="Silva J.C."/>
            <person name="Haas B.J."/>
            <person name="Majoros W.H."/>
            <person name="Farzad M."/>
            <person name="Carlton J.M."/>
            <person name="Smith R.K. Jr."/>
            <person name="Garg J."/>
            <person name="Pearlman R.E."/>
            <person name="Karrer K.M."/>
            <person name="Sun L."/>
            <person name="Manning G."/>
            <person name="Elde N.C."/>
            <person name="Turkewitz A.P."/>
            <person name="Asai D.J."/>
            <person name="Wilkes D.E."/>
            <person name="Wang Y."/>
            <person name="Cai H."/>
            <person name="Collins K."/>
            <person name="Stewart B.A."/>
            <person name="Lee S.R."/>
            <person name="Wilamowska K."/>
            <person name="Weinberg Z."/>
            <person name="Ruzzo W.L."/>
            <person name="Wloga D."/>
            <person name="Gaertig J."/>
            <person name="Frankel J."/>
            <person name="Tsao C.-C."/>
            <person name="Gorovsky M.A."/>
            <person name="Keeling P.J."/>
            <person name="Waller R.F."/>
            <person name="Patron N.J."/>
            <person name="Cherry J.M."/>
            <person name="Stover N.A."/>
            <person name="Krieger C.J."/>
            <person name="del Toro C."/>
            <person name="Ryder H.F."/>
            <person name="Williamson S.C."/>
            <person name="Barbeau R.A."/>
            <person name="Hamilton E.P."/>
            <person name="Orias E."/>
        </authorList>
    </citation>
    <scope>NUCLEOTIDE SEQUENCE [LARGE SCALE GENOMIC DNA]</scope>
    <source>
        <strain evidence="10">SB210</strain>
    </source>
</reference>
<evidence type="ECO:0000313" key="10">
    <source>
        <dbReference type="Proteomes" id="UP000009168"/>
    </source>
</evidence>
<feature type="domain" description="Protein kinase" evidence="8">
    <location>
        <begin position="39"/>
        <end position="292"/>
    </location>
</feature>
<dbReference type="InterPro" id="IPR045269">
    <property type="entry name" value="Atg1-like"/>
</dbReference>
<dbReference type="eggNOG" id="KOG0583">
    <property type="taxonomic scope" value="Eukaryota"/>
</dbReference>
<dbReference type="FunFam" id="3.30.200.20:FF:000042">
    <property type="entry name" value="Aurora kinase A"/>
    <property type="match status" value="1"/>
</dbReference>
<dbReference type="SMART" id="SM00220">
    <property type="entry name" value="S_TKc"/>
    <property type="match status" value="1"/>
</dbReference>
<dbReference type="InterPro" id="IPR017441">
    <property type="entry name" value="Protein_kinase_ATP_BS"/>
</dbReference>
<evidence type="ECO:0000256" key="4">
    <source>
        <dbReference type="ARBA" id="ARBA00022777"/>
    </source>
</evidence>
<comment type="subunit">
    <text evidence="1">Monomer.</text>
</comment>
<evidence type="ECO:0000313" key="9">
    <source>
        <dbReference type="EMBL" id="EAR86081.2"/>
    </source>
</evidence>
<dbReference type="InParanoid" id="I7M0A7"/>
<dbReference type="RefSeq" id="XP_976676.2">
    <property type="nucleotide sequence ID" value="XM_971583.3"/>
</dbReference>
<keyword evidence="3 6" id="KW-0547">Nucleotide-binding</keyword>
<feature type="region of interest" description="Disordered" evidence="7">
    <location>
        <begin position="559"/>
        <end position="605"/>
    </location>
</feature>
<dbReference type="GO" id="GO:0005524">
    <property type="term" value="F:ATP binding"/>
    <property type="evidence" value="ECO:0007669"/>
    <property type="project" value="UniProtKB-UniRule"/>
</dbReference>
<dbReference type="GeneID" id="7822815"/>
<evidence type="ECO:0000256" key="1">
    <source>
        <dbReference type="ARBA" id="ARBA00011245"/>
    </source>
</evidence>
<dbReference type="EMBL" id="GG662864">
    <property type="protein sequence ID" value="EAR86081.2"/>
    <property type="molecule type" value="Genomic_DNA"/>
</dbReference>
<feature type="region of interest" description="Disordered" evidence="7">
    <location>
        <begin position="1"/>
        <end position="29"/>
    </location>
</feature>
<keyword evidence="10" id="KW-1185">Reference proteome</keyword>
<feature type="compositionally biased region" description="Acidic residues" evidence="7">
    <location>
        <begin position="568"/>
        <end position="577"/>
    </location>
</feature>
<evidence type="ECO:0000259" key="8">
    <source>
        <dbReference type="PROSITE" id="PS50011"/>
    </source>
</evidence>
<evidence type="ECO:0000256" key="2">
    <source>
        <dbReference type="ARBA" id="ARBA00022679"/>
    </source>
</evidence>
<dbReference type="GO" id="GO:0000407">
    <property type="term" value="C:phagophore assembly site"/>
    <property type="evidence" value="ECO:0007669"/>
    <property type="project" value="TreeGrafter"/>
</dbReference>
<gene>
    <name evidence="9" type="ORF">TTHERM_00548280</name>
</gene>
<dbReference type="Gene3D" id="1.10.510.10">
    <property type="entry name" value="Transferase(Phosphotransferase) domain 1"/>
    <property type="match status" value="1"/>
</dbReference>
<feature type="compositionally biased region" description="Polar residues" evidence="7">
    <location>
        <begin position="1"/>
        <end position="14"/>
    </location>
</feature>
<protein>
    <submittedName>
        <fullName evidence="9">Serine/Threonine kinase domain protein</fullName>
    </submittedName>
</protein>